<dbReference type="PANTHER" id="PTHR10947:SF3">
    <property type="entry name" value="LEUCINE-RICH REPEAT-CONTAINING PROTEIN 47"/>
    <property type="match status" value="1"/>
</dbReference>
<evidence type="ECO:0000313" key="6">
    <source>
        <dbReference type="Proteomes" id="UP001497623"/>
    </source>
</evidence>
<dbReference type="Pfam" id="PF23598">
    <property type="entry name" value="LRR_14"/>
    <property type="match status" value="1"/>
</dbReference>
<dbReference type="InterPro" id="IPR020825">
    <property type="entry name" value="Phe-tRNA_synthase-like_B3/B4"/>
</dbReference>
<dbReference type="Pfam" id="PF13855">
    <property type="entry name" value="LRR_8"/>
    <property type="match status" value="1"/>
</dbReference>
<evidence type="ECO:0000256" key="1">
    <source>
        <dbReference type="ARBA" id="ARBA00022614"/>
    </source>
</evidence>
<dbReference type="InterPro" id="IPR045060">
    <property type="entry name" value="Phe-tRNA-ligase_IIc_bsu"/>
</dbReference>
<comment type="caution">
    <text evidence="5">The sequence shown here is derived from an EMBL/GenBank/DDBJ whole genome shotgun (WGS) entry which is preliminary data.</text>
</comment>
<keyword evidence="1" id="KW-0433">Leucine-rich repeat</keyword>
<dbReference type="GO" id="GO:0003723">
    <property type="term" value="F:RNA binding"/>
    <property type="evidence" value="ECO:0007669"/>
    <property type="project" value="InterPro"/>
</dbReference>
<dbReference type="InterPro" id="IPR005146">
    <property type="entry name" value="B3/B4_tRNA-bd"/>
</dbReference>
<dbReference type="SMART" id="SM00873">
    <property type="entry name" value="B3_4"/>
    <property type="match status" value="1"/>
</dbReference>
<proteinExistence type="predicted"/>
<evidence type="ECO:0000256" key="2">
    <source>
        <dbReference type="ARBA" id="ARBA00022737"/>
    </source>
</evidence>
<dbReference type="Gene3D" id="3.50.40.10">
    <property type="entry name" value="Phenylalanyl-trna Synthetase, Chain B, domain 3"/>
    <property type="match status" value="1"/>
</dbReference>
<name>A0AAV2RVN5_MEGNR</name>
<reference evidence="5 6" key="1">
    <citation type="submission" date="2024-05" db="EMBL/GenBank/DDBJ databases">
        <authorList>
            <person name="Wallberg A."/>
        </authorList>
    </citation>
    <scope>NUCLEOTIDE SEQUENCE [LARGE SCALE GENOMIC DNA]</scope>
</reference>
<dbReference type="InterPro" id="IPR055414">
    <property type="entry name" value="LRR_R13L4/SHOC2-like"/>
</dbReference>
<dbReference type="SMART" id="SM00364">
    <property type="entry name" value="LRR_BAC"/>
    <property type="match status" value="4"/>
</dbReference>
<dbReference type="SMART" id="SM00369">
    <property type="entry name" value="LRR_TYP"/>
    <property type="match status" value="4"/>
</dbReference>
<evidence type="ECO:0000259" key="4">
    <source>
        <dbReference type="SMART" id="SM00873"/>
    </source>
</evidence>
<dbReference type="Gene3D" id="3.80.10.10">
    <property type="entry name" value="Ribonuclease Inhibitor"/>
    <property type="match status" value="1"/>
</dbReference>
<dbReference type="InterPro" id="IPR003591">
    <property type="entry name" value="Leu-rich_rpt_typical-subtyp"/>
</dbReference>
<evidence type="ECO:0000256" key="3">
    <source>
        <dbReference type="SAM" id="MobiDB-lite"/>
    </source>
</evidence>
<gene>
    <name evidence="5" type="ORF">MNOR_LOCUS29101</name>
</gene>
<keyword evidence="2" id="KW-0677">Repeat</keyword>
<dbReference type="GO" id="GO:0004826">
    <property type="term" value="F:phenylalanine-tRNA ligase activity"/>
    <property type="evidence" value="ECO:0007669"/>
    <property type="project" value="InterPro"/>
</dbReference>
<sequence>MWPEIKDVKEENRYELTLTGDTVKKYLEDADGELDPNIYDLSQLNLLRINNLPLESISEKIIQIENLANLILVGNKLKKLPDAIGSLQKLKFLDVSRNCIECIPESIGKLENLMTLNVSINSITELPGFESCVNLAHLDARDNSITEFPDICHESLGFLADVHMGNNKISEIPLNITVLPSLKILDLPGNSIKIIPGELIDCSKLKELHLKGNPLTDRRFRKLVESDRCLPRQVMDYIKQHCPKTTQGSKGGGKGKKGKKGGAVESDPFELLYNKNKVQFIKIEILVLIVALHKEIDIYYAFCLAKGILYRGGPNLFKFRATGTKLHEGICEKRLAATIATHDLSKLKSPLRMVAKEPKTIRIHPLSRGKEISAKELYLSLQKEVEEQRKQQKRNTSSGIHRFLHLLQNWSMWPCFVDADGVVISLPPITNSDTTKISPETENVFVEVTSSTSLAKAKEAMDALVMVALPLSAHTNENGHAVLSVQQVRVEDDEAGLKVLYPSRTDLTNDKILIVRGEK</sequence>
<feature type="domain" description="B3/B4 tRNA-binding" evidence="4">
    <location>
        <begin position="298"/>
        <end position="473"/>
    </location>
</feature>
<dbReference type="PROSITE" id="PS51450">
    <property type="entry name" value="LRR"/>
    <property type="match status" value="3"/>
</dbReference>
<dbReference type="EMBL" id="CAXKWB010033169">
    <property type="protein sequence ID" value="CAL4142353.1"/>
    <property type="molecule type" value="Genomic_DNA"/>
</dbReference>
<dbReference type="InterPro" id="IPR032675">
    <property type="entry name" value="LRR_dom_sf"/>
</dbReference>
<evidence type="ECO:0000313" key="5">
    <source>
        <dbReference type="EMBL" id="CAL4142353.1"/>
    </source>
</evidence>
<accession>A0AAV2RVN5</accession>
<dbReference type="SUPFAM" id="SSF52058">
    <property type="entry name" value="L domain-like"/>
    <property type="match status" value="1"/>
</dbReference>
<protein>
    <recommendedName>
        <fullName evidence="4">B3/B4 tRNA-binding domain-containing protein</fullName>
    </recommendedName>
</protein>
<organism evidence="5 6">
    <name type="scientific">Meganyctiphanes norvegica</name>
    <name type="common">Northern krill</name>
    <name type="synonym">Thysanopoda norvegica</name>
    <dbReference type="NCBI Taxonomy" id="48144"/>
    <lineage>
        <taxon>Eukaryota</taxon>
        <taxon>Metazoa</taxon>
        <taxon>Ecdysozoa</taxon>
        <taxon>Arthropoda</taxon>
        <taxon>Crustacea</taxon>
        <taxon>Multicrustacea</taxon>
        <taxon>Malacostraca</taxon>
        <taxon>Eumalacostraca</taxon>
        <taxon>Eucarida</taxon>
        <taxon>Euphausiacea</taxon>
        <taxon>Euphausiidae</taxon>
        <taxon>Meganyctiphanes</taxon>
    </lineage>
</organism>
<dbReference type="InterPro" id="IPR001611">
    <property type="entry name" value="Leu-rich_rpt"/>
</dbReference>
<dbReference type="Proteomes" id="UP001497623">
    <property type="component" value="Unassembled WGS sequence"/>
</dbReference>
<feature type="non-terminal residue" evidence="5">
    <location>
        <position position="519"/>
    </location>
</feature>
<keyword evidence="6" id="KW-1185">Reference proteome</keyword>
<dbReference type="AlphaFoldDB" id="A0AAV2RVN5"/>
<feature type="region of interest" description="Disordered" evidence="3">
    <location>
        <begin position="243"/>
        <end position="263"/>
    </location>
</feature>
<dbReference type="GO" id="GO:0006432">
    <property type="term" value="P:phenylalanyl-tRNA aminoacylation"/>
    <property type="evidence" value="ECO:0007669"/>
    <property type="project" value="InterPro"/>
</dbReference>
<dbReference type="PANTHER" id="PTHR10947">
    <property type="entry name" value="PHENYLALANYL-TRNA SYNTHETASE BETA CHAIN AND LEUCINE-RICH REPEAT-CONTAINING PROTEIN 47"/>
    <property type="match status" value="1"/>
</dbReference>